<feature type="active site" description="Proton acceptor" evidence="12 14">
    <location>
        <position position="323"/>
    </location>
</feature>
<evidence type="ECO:0000256" key="18">
    <source>
        <dbReference type="RuleBase" id="RU004175"/>
    </source>
</evidence>
<dbReference type="PRINTS" id="PR00083">
    <property type="entry name" value="HOLDHDRGNASE"/>
</dbReference>
<evidence type="ECO:0000256" key="6">
    <source>
        <dbReference type="ARBA" id="ARBA00022723"/>
    </source>
</evidence>
<comment type="pathway">
    <text evidence="2 12">Amino-acid biosynthesis; L-histidine biosynthesis; L-histidine from 5-phospho-alpha-D-ribose 1-diphosphate: step 9/9.</text>
</comment>
<feature type="binding site" evidence="12 16">
    <location>
        <position position="410"/>
    </location>
    <ligand>
        <name>substrate</name>
    </ligand>
</feature>
<dbReference type="FunFam" id="3.40.50.1980:FF:000002">
    <property type="entry name" value="Histidinol dehydrogenase, chloroplastic"/>
    <property type="match status" value="1"/>
</dbReference>
<evidence type="ECO:0000256" key="13">
    <source>
        <dbReference type="PIRNR" id="PIRNR000099"/>
    </source>
</evidence>
<dbReference type="GO" id="GO:0005829">
    <property type="term" value="C:cytosol"/>
    <property type="evidence" value="ECO:0007669"/>
    <property type="project" value="TreeGrafter"/>
</dbReference>
<keyword evidence="5 12" id="KW-0028">Amino-acid biosynthesis</keyword>
<feature type="binding site" evidence="12 16">
    <location>
        <position position="258"/>
    </location>
    <ligand>
        <name>substrate</name>
    </ligand>
</feature>
<dbReference type="GO" id="GO:0051287">
    <property type="term" value="F:NAD binding"/>
    <property type="evidence" value="ECO:0007669"/>
    <property type="project" value="InterPro"/>
</dbReference>
<keyword evidence="10 12" id="KW-0368">Histidine biosynthesis</keyword>
<sequence length="434" mass="47536">MQTYLYPSLSDWNYLISRPVQKSEDLQNIVLEVFENIRNQKDQAVIRYTERFDKAKLNSLRVTAAEIEKAVASVSTELKDAIQLAFVNIQKFHASQKENKNLIETTEGVNCWRESRPVENVGIYIPGGSAPLFSTVLMLGIPAKLAGCQNITLCTPPDENGNINPAILFTASLIGIQNIYKAGGIQAIGAMTFGTETIEKVDKIFGPGNQYVTAAKQIAQNFGIAIDMPAGPSEVLVIADTSANPEFVAADLLSQAEHGADSQVILLTTDENILQQTLAQIELQLTQLPRKSIASQALLESRGIVLNSIEECIDFSNLYAPEHLIMAVENAENYTEKIICAGSVFLGNFSCESAGDYASGTNHTLPTNGYARNYSGISLDSFVKKITFQKLTEKGIQNIGPSIEKMAEAEQLFAHRNAVSVRLKNIKDRNQLTK</sequence>
<evidence type="ECO:0000256" key="11">
    <source>
        <dbReference type="ARBA" id="ARBA00049489"/>
    </source>
</evidence>
<evidence type="ECO:0000256" key="3">
    <source>
        <dbReference type="ARBA" id="ARBA00010178"/>
    </source>
</evidence>
<accession>A0A1T3F831</accession>
<dbReference type="Proteomes" id="UP000188947">
    <property type="component" value="Unassembled WGS sequence"/>
</dbReference>
<feature type="binding site" evidence="12 16">
    <location>
        <position position="233"/>
    </location>
    <ligand>
        <name>substrate</name>
    </ligand>
</feature>
<dbReference type="AlphaFoldDB" id="A0A1T3F831"/>
<dbReference type="PROSITE" id="PS00611">
    <property type="entry name" value="HISOL_DEHYDROGENASE"/>
    <property type="match status" value="1"/>
</dbReference>
<comment type="cofactor">
    <cofactor evidence="12 17">
        <name>Zn(2+)</name>
        <dbReference type="ChEBI" id="CHEBI:29105"/>
    </cofactor>
    <text evidence="12 17">Binds 1 zinc ion per subunit.</text>
</comment>
<feature type="binding site" evidence="12 17">
    <location>
        <position position="258"/>
    </location>
    <ligand>
        <name>Zn(2+)</name>
        <dbReference type="ChEBI" id="CHEBI:29105"/>
    </ligand>
</feature>
<dbReference type="Gene3D" id="1.20.5.1300">
    <property type="match status" value="1"/>
</dbReference>
<feature type="binding site" evidence="12 16">
    <location>
        <position position="415"/>
    </location>
    <ligand>
        <name>substrate</name>
    </ligand>
</feature>
<dbReference type="FunFam" id="3.40.50.1980:FF:000001">
    <property type="entry name" value="Histidinol dehydrogenase"/>
    <property type="match status" value="1"/>
</dbReference>
<dbReference type="GO" id="GO:0008270">
    <property type="term" value="F:zinc ion binding"/>
    <property type="evidence" value="ECO:0007669"/>
    <property type="project" value="UniProtKB-UniRule"/>
</dbReference>
<dbReference type="STRING" id="238.BBD35_16645"/>
<proteinExistence type="inferred from homology"/>
<feature type="binding site" evidence="12 16">
    <location>
        <position position="255"/>
    </location>
    <ligand>
        <name>substrate</name>
    </ligand>
</feature>
<evidence type="ECO:0000256" key="10">
    <source>
        <dbReference type="ARBA" id="ARBA00023102"/>
    </source>
</evidence>
<dbReference type="PIRSF" id="PIRSF000099">
    <property type="entry name" value="Histidinol_dh"/>
    <property type="match status" value="1"/>
</dbReference>
<evidence type="ECO:0000256" key="1">
    <source>
        <dbReference type="ARBA" id="ARBA00003850"/>
    </source>
</evidence>
<keyword evidence="7 12" id="KW-0862">Zinc</keyword>
<dbReference type="EC" id="1.1.1.23" evidence="4 12"/>
<evidence type="ECO:0000256" key="7">
    <source>
        <dbReference type="ARBA" id="ARBA00022833"/>
    </source>
</evidence>
<gene>
    <name evidence="12" type="primary">hisD</name>
    <name evidence="19" type="ORF">BMF97_05465</name>
</gene>
<feature type="binding site" evidence="12 15">
    <location>
        <position position="124"/>
    </location>
    <ligand>
        <name>NAD(+)</name>
        <dbReference type="ChEBI" id="CHEBI:57540"/>
    </ligand>
</feature>
<comment type="similarity">
    <text evidence="3 12 13 18">Belongs to the histidinol dehydrogenase family.</text>
</comment>
<dbReference type="RefSeq" id="WP_070904660.1">
    <property type="nucleotide sequence ID" value="NZ_CP016378.1"/>
</dbReference>
<dbReference type="HAMAP" id="MF_01024">
    <property type="entry name" value="HisD"/>
    <property type="match status" value="1"/>
</dbReference>
<organism evidence="19 20">
    <name type="scientific">Elizabethkingia meningoseptica</name>
    <name type="common">Chryseobacterium meningosepticum</name>
    <dbReference type="NCBI Taxonomy" id="238"/>
    <lineage>
        <taxon>Bacteria</taxon>
        <taxon>Pseudomonadati</taxon>
        <taxon>Bacteroidota</taxon>
        <taxon>Flavobacteriia</taxon>
        <taxon>Flavobacteriales</taxon>
        <taxon>Weeksellaceae</taxon>
        <taxon>Elizabethkingia</taxon>
    </lineage>
</organism>
<dbReference type="Gene3D" id="3.40.50.1980">
    <property type="entry name" value="Nitrogenase molybdenum iron protein domain"/>
    <property type="match status" value="2"/>
</dbReference>
<evidence type="ECO:0000256" key="16">
    <source>
        <dbReference type="PIRSR" id="PIRSR000099-3"/>
    </source>
</evidence>
<comment type="function">
    <text evidence="1 12">Catalyzes the sequential NAD-dependent oxidations of L-histidinol to L-histidinaldehyde and then to L-histidine.</text>
</comment>
<protein>
    <recommendedName>
        <fullName evidence="4 12">Histidinol dehydrogenase</fullName>
        <shortName evidence="12">HDH</shortName>
        <ecNumber evidence="4 12">1.1.1.23</ecNumber>
    </recommendedName>
</protein>
<dbReference type="PANTHER" id="PTHR21256">
    <property type="entry name" value="HISTIDINOL DEHYDROGENASE HDH"/>
    <property type="match status" value="1"/>
</dbReference>
<evidence type="ECO:0000256" key="15">
    <source>
        <dbReference type="PIRSR" id="PIRSR000099-2"/>
    </source>
</evidence>
<keyword evidence="20" id="KW-1185">Reference proteome</keyword>
<dbReference type="eggNOG" id="COG0141">
    <property type="taxonomic scope" value="Bacteria"/>
</dbReference>
<keyword evidence="6 12" id="KW-0479">Metal-binding</keyword>
<dbReference type="InterPro" id="IPR001692">
    <property type="entry name" value="Histidinol_DH_CS"/>
</dbReference>
<evidence type="ECO:0000256" key="8">
    <source>
        <dbReference type="ARBA" id="ARBA00023002"/>
    </source>
</evidence>
<evidence type="ECO:0000256" key="14">
    <source>
        <dbReference type="PIRSR" id="PIRSR000099-1"/>
    </source>
</evidence>
<dbReference type="FunFam" id="1.20.5.1300:FF:000001">
    <property type="entry name" value="Histidine biosynthesis trifunctional protein"/>
    <property type="match status" value="1"/>
</dbReference>
<feature type="binding site" evidence="12 17">
    <location>
        <position position="356"/>
    </location>
    <ligand>
        <name>Zn(2+)</name>
        <dbReference type="ChEBI" id="CHEBI:29105"/>
    </ligand>
</feature>
<name>A0A1T3F831_ELIME</name>
<dbReference type="InterPro" id="IPR022695">
    <property type="entry name" value="Histidinol_DH_monofunct"/>
</dbReference>
<dbReference type="GO" id="GO:0000105">
    <property type="term" value="P:L-histidine biosynthetic process"/>
    <property type="evidence" value="ECO:0007669"/>
    <property type="project" value="UniProtKB-UniRule"/>
</dbReference>
<evidence type="ECO:0000256" key="4">
    <source>
        <dbReference type="ARBA" id="ARBA00012965"/>
    </source>
</evidence>
<reference evidence="19 20" key="1">
    <citation type="submission" date="2016-11" db="EMBL/GenBank/DDBJ databases">
        <title>Genome sequence and comparative genomic analysis of clinical strain Elizabethkingia meningoseptica 61421 PRCM.</title>
        <authorList>
            <person name="Wang M."/>
            <person name="Hu S."/>
            <person name="Cao L."/>
            <person name="Jiang T."/>
            <person name="Zhou Y."/>
            <person name="Ming D."/>
        </authorList>
    </citation>
    <scope>NUCLEOTIDE SEQUENCE [LARGE SCALE GENOMIC DNA]</scope>
    <source>
        <strain evidence="19 20">61421 PRCM</strain>
    </source>
</reference>
<dbReference type="OrthoDB" id="9805269at2"/>
<dbReference type="EMBL" id="MPOG01000007">
    <property type="protein sequence ID" value="OOH96718.1"/>
    <property type="molecule type" value="Genomic_DNA"/>
</dbReference>
<dbReference type="Pfam" id="PF00815">
    <property type="entry name" value="Histidinol_dh"/>
    <property type="match status" value="1"/>
</dbReference>
<feature type="binding site" evidence="12 16">
    <location>
        <position position="323"/>
    </location>
    <ligand>
        <name>substrate</name>
    </ligand>
</feature>
<dbReference type="InterPro" id="IPR012131">
    <property type="entry name" value="Hstdl_DH"/>
</dbReference>
<feature type="binding site" evidence="12 17">
    <location>
        <position position="255"/>
    </location>
    <ligand>
        <name>Zn(2+)</name>
        <dbReference type="ChEBI" id="CHEBI:29105"/>
    </ligand>
</feature>
<dbReference type="SUPFAM" id="SSF53720">
    <property type="entry name" value="ALDH-like"/>
    <property type="match status" value="1"/>
</dbReference>
<dbReference type="CDD" id="cd06572">
    <property type="entry name" value="Histidinol_dh"/>
    <property type="match status" value="1"/>
</dbReference>
<evidence type="ECO:0000256" key="5">
    <source>
        <dbReference type="ARBA" id="ARBA00022605"/>
    </source>
</evidence>
<dbReference type="InterPro" id="IPR016161">
    <property type="entry name" value="Ald_DH/histidinol_DH"/>
</dbReference>
<feature type="binding site" evidence="12 16">
    <location>
        <position position="356"/>
    </location>
    <ligand>
        <name>substrate</name>
    </ligand>
</feature>
<dbReference type="NCBIfam" id="TIGR00069">
    <property type="entry name" value="hisD"/>
    <property type="match status" value="1"/>
</dbReference>
<feature type="active site" description="Proton acceptor" evidence="12 14">
    <location>
        <position position="322"/>
    </location>
</feature>
<comment type="caution">
    <text evidence="19">The sequence shown here is derived from an EMBL/GenBank/DDBJ whole genome shotgun (WGS) entry which is preliminary data.</text>
</comment>
<keyword evidence="8 12" id="KW-0560">Oxidoreductase</keyword>
<keyword evidence="9 12" id="KW-0520">NAD</keyword>
<evidence type="ECO:0000313" key="20">
    <source>
        <dbReference type="Proteomes" id="UP000188947"/>
    </source>
</evidence>
<feature type="binding site" evidence="12 15">
    <location>
        <position position="209"/>
    </location>
    <ligand>
        <name>NAD(+)</name>
        <dbReference type="ChEBI" id="CHEBI:57540"/>
    </ligand>
</feature>
<feature type="binding site" evidence="12 15">
    <location>
        <position position="186"/>
    </location>
    <ligand>
        <name>NAD(+)</name>
        <dbReference type="ChEBI" id="CHEBI:57540"/>
    </ligand>
</feature>
<evidence type="ECO:0000256" key="2">
    <source>
        <dbReference type="ARBA" id="ARBA00004940"/>
    </source>
</evidence>
<dbReference type="PANTHER" id="PTHR21256:SF2">
    <property type="entry name" value="HISTIDINE BIOSYNTHESIS TRIFUNCTIONAL PROTEIN"/>
    <property type="match status" value="1"/>
</dbReference>
<evidence type="ECO:0000256" key="17">
    <source>
        <dbReference type="PIRSR" id="PIRSR000099-4"/>
    </source>
</evidence>
<dbReference type="GO" id="GO:0004399">
    <property type="term" value="F:histidinol dehydrogenase activity"/>
    <property type="evidence" value="ECO:0007669"/>
    <property type="project" value="UniProtKB-UniRule"/>
</dbReference>
<dbReference type="UniPathway" id="UPA00031">
    <property type="reaction ID" value="UER00014"/>
</dbReference>
<evidence type="ECO:0000313" key="19">
    <source>
        <dbReference type="EMBL" id="OOH96718.1"/>
    </source>
</evidence>
<evidence type="ECO:0000256" key="9">
    <source>
        <dbReference type="ARBA" id="ARBA00023027"/>
    </source>
</evidence>
<evidence type="ECO:0000256" key="12">
    <source>
        <dbReference type="HAMAP-Rule" id="MF_01024"/>
    </source>
</evidence>
<comment type="catalytic activity">
    <reaction evidence="11 12">
        <text>L-histidinol + 2 NAD(+) + H2O = L-histidine + 2 NADH + 3 H(+)</text>
        <dbReference type="Rhea" id="RHEA:20641"/>
        <dbReference type="ChEBI" id="CHEBI:15377"/>
        <dbReference type="ChEBI" id="CHEBI:15378"/>
        <dbReference type="ChEBI" id="CHEBI:57540"/>
        <dbReference type="ChEBI" id="CHEBI:57595"/>
        <dbReference type="ChEBI" id="CHEBI:57699"/>
        <dbReference type="ChEBI" id="CHEBI:57945"/>
        <dbReference type="EC" id="1.1.1.23"/>
    </reaction>
</comment>
<feature type="binding site" evidence="12 17">
    <location>
        <position position="415"/>
    </location>
    <ligand>
        <name>Zn(2+)</name>
        <dbReference type="ChEBI" id="CHEBI:29105"/>
    </ligand>
</feature>